<evidence type="ECO:0000256" key="1">
    <source>
        <dbReference type="SAM" id="MobiDB-lite"/>
    </source>
</evidence>
<keyword evidence="3" id="KW-1185">Reference proteome</keyword>
<protein>
    <submittedName>
        <fullName evidence="2">Uncharacterized protein</fullName>
    </submittedName>
</protein>
<gene>
    <name evidence="2" type="ORF">L9F63_020688</name>
</gene>
<feature type="region of interest" description="Disordered" evidence="1">
    <location>
        <begin position="34"/>
        <end position="58"/>
    </location>
</feature>
<dbReference type="EMBL" id="JASPKZ010007332">
    <property type="protein sequence ID" value="KAJ9584958.1"/>
    <property type="molecule type" value="Genomic_DNA"/>
</dbReference>
<dbReference type="AlphaFoldDB" id="A0AAD7ZQP8"/>
<sequence>TSIVSLTWSDDSPAIRLAVAITKSTCCCSAVPVESAPAASPVSSDSEEPITLRPELPG</sequence>
<feature type="non-terminal residue" evidence="2">
    <location>
        <position position="1"/>
    </location>
</feature>
<evidence type="ECO:0000313" key="3">
    <source>
        <dbReference type="Proteomes" id="UP001233999"/>
    </source>
</evidence>
<accession>A0AAD7ZQP8</accession>
<comment type="caution">
    <text evidence="2">The sequence shown here is derived from an EMBL/GenBank/DDBJ whole genome shotgun (WGS) entry which is preliminary data.</text>
</comment>
<feature type="non-terminal residue" evidence="2">
    <location>
        <position position="58"/>
    </location>
</feature>
<evidence type="ECO:0000313" key="2">
    <source>
        <dbReference type="EMBL" id="KAJ9584958.1"/>
    </source>
</evidence>
<dbReference type="Proteomes" id="UP001233999">
    <property type="component" value="Unassembled WGS sequence"/>
</dbReference>
<feature type="compositionally biased region" description="Low complexity" evidence="1">
    <location>
        <begin position="34"/>
        <end position="44"/>
    </location>
</feature>
<name>A0AAD7ZQP8_DIPPU</name>
<organism evidence="2 3">
    <name type="scientific">Diploptera punctata</name>
    <name type="common">Pacific beetle cockroach</name>
    <dbReference type="NCBI Taxonomy" id="6984"/>
    <lineage>
        <taxon>Eukaryota</taxon>
        <taxon>Metazoa</taxon>
        <taxon>Ecdysozoa</taxon>
        <taxon>Arthropoda</taxon>
        <taxon>Hexapoda</taxon>
        <taxon>Insecta</taxon>
        <taxon>Pterygota</taxon>
        <taxon>Neoptera</taxon>
        <taxon>Polyneoptera</taxon>
        <taxon>Dictyoptera</taxon>
        <taxon>Blattodea</taxon>
        <taxon>Blaberoidea</taxon>
        <taxon>Blaberidae</taxon>
        <taxon>Diplopterinae</taxon>
        <taxon>Diploptera</taxon>
    </lineage>
</organism>
<proteinExistence type="predicted"/>
<reference evidence="2" key="2">
    <citation type="submission" date="2023-05" db="EMBL/GenBank/DDBJ databases">
        <authorList>
            <person name="Fouks B."/>
        </authorList>
    </citation>
    <scope>NUCLEOTIDE SEQUENCE</scope>
    <source>
        <strain evidence="2">Stay&amp;Tobe</strain>
        <tissue evidence="2">Testes</tissue>
    </source>
</reference>
<reference evidence="2" key="1">
    <citation type="journal article" date="2023" name="IScience">
        <title>Live-bearing cockroach genome reveals convergent evolutionary mechanisms linked to viviparity in insects and beyond.</title>
        <authorList>
            <person name="Fouks B."/>
            <person name="Harrison M.C."/>
            <person name="Mikhailova A.A."/>
            <person name="Marchal E."/>
            <person name="English S."/>
            <person name="Carruthers M."/>
            <person name="Jennings E.C."/>
            <person name="Chiamaka E.L."/>
            <person name="Frigard R.A."/>
            <person name="Pippel M."/>
            <person name="Attardo G.M."/>
            <person name="Benoit J.B."/>
            <person name="Bornberg-Bauer E."/>
            <person name="Tobe S.S."/>
        </authorList>
    </citation>
    <scope>NUCLEOTIDE SEQUENCE</scope>
    <source>
        <strain evidence="2">Stay&amp;Tobe</strain>
    </source>
</reference>